<accession>A0A8K0C8W1</accession>
<evidence type="ECO:0000259" key="1">
    <source>
        <dbReference type="Pfam" id="PF13843"/>
    </source>
</evidence>
<feature type="domain" description="PiggyBac transposable element-derived protein" evidence="1">
    <location>
        <begin position="155"/>
        <end position="211"/>
    </location>
</feature>
<organism evidence="2 3">
    <name type="scientific">Ignelater luminosus</name>
    <name type="common">Cucubano</name>
    <name type="synonym">Pyrophorus luminosus</name>
    <dbReference type="NCBI Taxonomy" id="2038154"/>
    <lineage>
        <taxon>Eukaryota</taxon>
        <taxon>Metazoa</taxon>
        <taxon>Ecdysozoa</taxon>
        <taxon>Arthropoda</taxon>
        <taxon>Hexapoda</taxon>
        <taxon>Insecta</taxon>
        <taxon>Pterygota</taxon>
        <taxon>Neoptera</taxon>
        <taxon>Endopterygota</taxon>
        <taxon>Coleoptera</taxon>
        <taxon>Polyphaga</taxon>
        <taxon>Elateriformia</taxon>
        <taxon>Elateroidea</taxon>
        <taxon>Elateridae</taxon>
        <taxon>Agrypninae</taxon>
        <taxon>Pyrophorini</taxon>
        <taxon>Ignelater</taxon>
    </lineage>
</organism>
<evidence type="ECO:0000313" key="2">
    <source>
        <dbReference type="EMBL" id="KAF2880203.1"/>
    </source>
</evidence>
<reference evidence="2" key="1">
    <citation type="submission" date="2019-08" db="EMBL/GenBank/DDBJ databases">
        <title>The genome of the North American firefly Photinus pyralis.</title>
        <authorList>
            <consortium name="Photinus pyralis genome working group"/>
            <person name="Fallon T.R."/>
            <person name="Sander Lower S.E."/>
            <person name="Weng J.-K."/>
        </authorList>
    </citation>
    <scope>NUCLEOTIDE SEQUENCE</scope>
    <source>
        <strain evidence="2">TRF0915ILg1</strain>
        <tissue evidence="2">Whole body</tissue>
    </source>
</reference>
<sequence length="216" mass="25048">MSTLVKHCNSFVLLPTASMPDAAQEATNKSTSKYFPRKCSPEETKEFITRCWKIKREQPFQQSAYQHLQLQFTSQSESARRLLGFATTMSNSYKKALRLKEIEEILKDNSFYDDLENSNNIDTVIIPPDIDELSDEQFHDNVGRNDAPSVDVVVFQQFGVFDKNFAVDEMMIRYFGRDNLKQFIRGKYKLWALCGQSGYCYNLNLYTGHNQVDEMN</sequence>
<dbReference type="InterPro" id="IPR029526">
    <property type="entry name" value="PGBD"/>
</dbReference>
<dbReference type="Pfam" id="PF13843">
    <property type="entry name" value="DDE_Tnp_1_7"/>
    <property type="match status" value="1"/>
</dbReference>
<gene>
    <name evidence="2" type="ORF">ILUMI_25969</name>
</gene>
<proteinExistence type="predicted"/>
<dbReference type="EMBL" id="VTPC01091011">
    <property type="protein sequence ID" value="KAF2880203.1"/>
    <property type="molecule type" value="Genomic_DNA"/>
</dbReference>
<comment type="caution">
    <text evidence="2">The sequence shown here is derived from an EMBL/GenBank/DDBJ whole genome shotgun (WGS) entry which is preliminary data.</text>
</comment>
<evidence type="ECO:0000313" key="3">
    <source>
        <dbReference type="Proteomes" id="UP000801492"/>
    </source>
</evidence>
<protein>
    <recommendedName>
        <fullName evidence="1">PiggyBac transposable element-derived protein domain-containing protein</fullName>
    </recommendedName>
</protein>
<keyword evidence="3" id="KW-1185">Reference proteome</keyword>
<dbReference type="Proteomes" id="UP000801492">
    <property type="component" value="Unassembled WGS sequence"/>
</dbReference>
<name>A0A8K0C8W1_IGNLU</name>
<dbReference type="AlphaFoldDB" id="A0A8K0C8W1"/>